<dbReference type="EMBL" id="KN847525">
    <property type="protein sequence ID" value="KIV88582.1"/>
    <property type="molecule type" value="Genomic_DNA"/>
</dbReference>
<evidence type="ECO:0000256" key="1">
    <source>
        <dbReference type="SAM" id="SignalP"/>
    </source>
</evidence>
<organism evidence="2 3">
    <name type="scientific">Exophiala mesophila</name>
    <name type="common">Black yeast-like fungus</name>
    <dbReference type="NCBI Taxonomy" id="212818"/>
    <lineage>
        <taxon>Eukaryota</taxon>
        <taxon>Fungi</taxon>
        <taxon>Dikarya</taxon>
        <taxon>Ascomycota</taxon>
        <taxon>Pezizomycotina</taxon>
        <taxon>Eurotiomycetes</taxon>
        <taxon>Chaetothyriomycetidae</taxon>
        <taxon>Chaetothyriales</taxon>
        <taxon>Herpotrichiellaceae</taxon>
        <taxon>Exophiala</taxon>
    </lineage>
</organism>
<dbReference type="Pfam" id="PF04681">
    <property type="entry name" value="Bys1"/>
    <property type="match status" value="1"/>
</dbReference>
<dbReference type="HOGENOM" id="CLU_083650_2_1_1"/>
<dbReference type="PANTHER" id="PTHR36195">
    <property type="entry name" value="DOMAIN PROTEIN, PUTATIVE (AFU_ORTHOLOGUE AFUA_5G01990)-RELATED-RELATED"/>
    <property type="match status" value="1"/>
</dbReference>
<reference evidence="2 3" key="1">
    <citation type="submission" date="2015-01" db="EMBL/GenBank/DDBJ databases">
        <title>The Genome Sequence of Exophiala mesophila CBS40295.</title>
        <authorList>
            <consortium name="The Broad Institute Genomics Platform"/>
            <person name="Cuomo C."/>
            <person name="de Hoog S."/>
            <person name="Gorbushina A."/>
            <person name="Stielow B."/>
            <person name="Teixiera M."/>
            <person name="Abouelleil A."/>
            <person name="Chapman S.B."/>
            <person name="Priest M."/>
            <person name="Young S.K."/>
            <person name="Wortman J."/>
            <person name="Nusbaum C."/>
            <person name="Birren B."/>
        </authorList>
    </citation>
    <scope>NUCLEOTIDE SEQUENCE [LARGE SCALE GENOMIC DNA]</scope>
    <source>
        <strain evidence="2 3">CBS 40295</strain>
    </source>
</reference>
<accession>A0A0D1Z1E0</accession>
<gene>
    <name evidence="2" type="ORF">PV10_08252</name>
</gene>
<dbReference type="Gene3D" id="2.60.110.10">
    <property type="entry name" value="Thaumatin"/>
    <property type="match status" value="1"/>
</dbReference>
<proteinExistence type="predicted"/>
<dbReference type="OrthoDB" id="5144514at2759"/>
<dbReference type="PANTHER" id="PTHR36195:SF4">
    <property type="entry name" value="DOMAIN PROTEIN, PUTATIVE (AFU_ORTHOLOGUE AFUA_5G01990)-RELATED"/>
    <property type="match status" value="1"/>
</dbReference>
<name>A0A0D1Z1E0_EXOME</name>
<keyword evidence="1" id="KW-0732">Signal</keyword>
<dbReference type="STRING" id="212818.A0A0D1Z1E0"/>
<dbReference type="Proteomes" id="UP000054302">
    <property type="component" value="Unassembled WGS sequence"/>
</dbReference>
<feature type="signal peptide" evidence="1">
    <location>
        <begin position="1"/>
        <end position="22"/>
    </location>
</feature>
<dbReference type="OMA" id="ANVQNAC"/>
<dbReference type="InterPro" id="IPR037176">
    <property type="entry name" value="Osmotin/thaumatin-like_sf"/>
</dbReference>
<dbReference type="VEuPathDB" id="FungiDB:PV10_08252"/>
<dbReference type="AlphaFoldDB" id="A0A0D1Z1E0"/>
<protein>
    <recommendedName>
        <fullName evidence="4">Antigenic thaumatin-like protein</fullName>
    </recommendedName>
</protein>
<dbReference type="GeneID" id="27326097"/>
<evidence type="ECO:0000313" key="2">
    <source>
        <dbReference type="EMBL" id="KIV88582.1"/>
    </source>
</evidence>
<dbReference type="InterPro" id="IPR006771">
    <property type="entry name" value="CetA-like"/>
</dbReference>
<keyword evidence="3" id="KW-1185">Reference proteome</keyword>
<evidence type="ECO:0000313" key="3">
    <source>
        <dbReference type="Proteomes" id="UP000054302"/>
    </source>
</evidence>
<feature type="chain" id="PRO_5002237395" description="Antigenic thaumatin-like protein" evidence="1">
    <location>
        <begin position="23"/>
        <end position="197"/>
    </location>
</feature>
<dbReference type="SUPFAM" id="SSF49870">
    <property type="entry name" value="Osmotin, thaumatin-like protein"/>
    <property type="match status" value="1"/>
</dbReference>
<evidence type="ECO:0008006" key="4">
    <source>
        <dbReference type="Google" id="ProtNLM"/>
    </source>
</evidence>
<sequence>MQFKTIASGAAVLLASAPAVLAAGTAHVVNNCGFPVYYASVAQGVHASMQPLQGSYSEPYSQPGVGISIKLAPNATTNGPVSQFEFTWYDGNIAYDISNIDGYPAPFSAGGMQIVPSRLNDPAYPTCVVIDCPAGNPYCDAAYNLPDDTRTMVCDENVDLTYVLCPGGPTKRSVEVPKTSRILYRAHARQFLPEESE</sequence>
<dbReference type="RefSeq" id="XP_016220156.1">
    <property type="nucleotide sequence ID" value="XM_016373245.1"/>
</dbReference>